<evidence type="ECO:0000313" key="1">
    <source>
        <dbReference type="EMBL" id="KAH0464056.1"/>
    </source>
</evidence>
<dbReference type="AlphaFoldDB" id="A0AAV7H4S5"/>
<dbReference type="Proteomes" id="UP000775213">
    <property type="component" value="Unassembled WGS sequence"/>
</dbReference>
<dbReference type="EMBL" id="JAGFBR010000007">
    <property type="protein sequence ID" value="KAH0464056.1"/>
    <property type="molecule type" value="Genomic_DNA"/>
</dbReference>
<keyword evidence="2" id="KW-1185">Reference proteome</keyword>
<name>A0AAV7H4S5_DENCH</name>
<organism evidence="1 2">
    <name type="scientific">Dendrobium chrysotoxum</name>
    <name type="common">Orchid</name>
    <dbReference type="NCBI Taxonomy" id="161865"/>
    <lineage>
        <taxon>Eukaryota</taxon>
        <taxon>Viridiplantae</taxon>
        <taxon>Streptophyta</taxon>
        <taxon>Embryophyta</taxon>
        <taxon>Tracheophyta</taxon>
        <taxon>Spermatophyta</taxon>
        <taxon>Magnoliopsida</taxon>
        <taxon>Liliopsida</taxon>
        <taxon>Asparagales</taxon>
        <taxon>Orchidaceae</taxon>
        <taxon>Epidendroideae</taxon>
        <taxon>Malaxideae</taxon>
        <taxon>Dendrobiinae</taxon>
        <taxon>Dendrobium</taxon>
    </lineage>
</organism>
<protein>
    <submittedName>
        <fullName evidence="1">Uncharacterized protein</fullName>
    </submittedName>
</protein>
<proteinExistence type="predicted"/>
<reference evidence="1 2" key="1">
    <citation type="journal article" date="2021" name="Hortic Res">
        <title>Chromosome-scale assembly of the Dendrobium chrysotoxum genome enhances the understanding of orchid evolution.</title>
        <authorList>
            <person name="Zhang Y."/>
            <person name="Zhang G.Q."/>
            <person name="Zhang D."/>
            <person name="Liu X.D."/>
            <person name="Xu X.Y."/>
            <person name="Sun W.H."/>
            <person name="Yu X."/>
            <person name="Zhu X."/>
            <person name="Wang Z.W."/>
            <person name="Zhao X."/>
            <person name="Zhong W.Y."/>
            <person name="Chen H."/>
            <person name="Yin W.L."/>
            <person name="Huang T."/>
            <person name="Niu S.C."/>
            <person name="Liu Z.J."/>
        </authorList>
    </citation>
    <scope>NUCLEOTIDE SEQUENCE [LARGE SCALE GENOMIC DNA]</scope>
    <source>
        <strain evidence="1">Lindl</strain>
    </source>
</reference>
<accession>A0AAV7H4S5</accession>
<sequence>MYSAGGVSDVPPMANAWNMMIGEDQRKMNGEIKNRLAHVQAVISSHRCIILKFPRFFYVVLNL</sequence>
<evidence type="ECO:0000313" key="2">
    <source>
        <dbReference type="Proteomes" id="UP000775213"/>
    </source>
</evidence>
<gene>
    <name evidence="1" type="ORF">IEQ34_006842</name>
</gene>
<comment type="caution">
    <text evidence="1">The sequence shown here is derived from an EMBL/GenBank/DDBJ whole genome shotgun (WGS) entry which is preliminary data.</text>
</comment>